<dbReference type="SUPFAM" id="SSF52200">
    <property type="entry name" value="Toll/Interleukin receptor TIR domain"/>
    <property type="match status" value="1"/>
</dbReference>
<keyword evidence="2" id="KW-0808">Transferase</keyword>
<feature type="domain" description="Roc" evidence="10">
    <location>
        <begin position="95"/>
        <end position="264"/>
    </location>
</feature>
<evidence type="ECO:0000256" key="3">
    <source>
        <dbReference type="ARBA" id="ARBA00022737"/>
    </source>
</evidence>
<keyword evidence="7" id="KW-0342">GTP-binding</keyword>
<feature type="non-terminal residue" evidence="11">
    <location>
        <position position="1"/>
    </location>
</feature>
<dbReference type="PROSITE" id="PS51424">
    <property type="entry name" value="ROC"/>
    <property type="match status" value="1"/>
</dbReference>
<organism evidence="11 12">
    <name type="scientific">Candidula unifasciata</name>
    <dbReference type="NCBI Taxonomy" id="100452"/>
    <lineage>
        <taxon>Eukaryota</taxon>
        <taxon>Metazoa</taxon>
        <taxon>Spiralia</taxon>
        <taxon>Lophotrochozoa</taxon>
        <taxon>Mollusca</taxon>
        <taxon>Gastropoda</taxon>
        <taxon>Heterobranchia</taxon>
        <taxon>Euthyneura</taxon>
        <taxon>Panpulmonata</taxon>
        <taxon>Eupulmonata</taxon>
        <taxon>Stylommatophora</taxon>
        <taxon>Helicina</taxon>
        <taxon>Helicoidea</taxon>
        <taxon>Geomitridae</taxon>
        <taxon>Candidula</taxon>
    </lineage>
</organism>
<dbReference type="PANTHER" id="PTHR47508">
    <property type="entry name" value="SAM DOMAIN-CONTAINING PROTEIN-RELATED"/>
    <property type="match status" value="1"/>
</dbReference>
<dbReference type="EC" id="2.7.11.1" evidence="1"/>
<dbReference type="GO" id="GO:0016301">
    <property type="term" value="F:kinase activity"/>
    <property type="evidence" value="ECO:0007669"/>
    <property type="project" value="UniProtKB-KW"/>
</dbReference>
<keyword evidence="5" id="KW-0418">Kinase</keyword>
<evidence type="ECO:0000256" key="5">
    <source>
        <dbReference type="ARBA" id="ARBA00022777"/>
    </source>
</evidence>
<comment type="catalytic activity">
    <reaction evidence="9">
        <text>L-seryl-[protein] + ATP = O-phospho-L-seryl-[protein] + ADP + H(+)</text>
        <dbReference type="Rhea" id="RHEA:17989"/>
        <dbReference type="Rhea" id="RHEA-COMP:9863"/>
        <dbReference type="Rhea" id="RHEA-COMP:11604"/>
        <dbReference type="ChEBI" id="CHEBI:15378"/>
        <dbReference type="ChEBI" id="CHEBI:29999"/>
        <dbReference type="ChEBI" id="CHEBI:30616"/>
        <dbReference type="ChEBI" id="CHEBI:83421"/>
        <dbReference type="ChEBI" id="CHEBI:456216"/>
        <dbReference type="EC" id="2.7.11.1"/>
    </reaction>
</comment>
<evidence type="ECO:0000256" key="1">
    <source>
        <dbReference type="ARBA" id="ARBA00012513"/>
    </source>
</evidence>
<dbReference type="OrthoDB" id="10252328at2759"/>
<keyword evidence="3" id="KW-0677">Repeat</keyword>
<dbReference type="Gene3D" id="3.80.10.10">
    <property type="entry name" value="Ribonuclease Inhibitor"/>
    <property type="match status" value="1"/>
</dbReference>
<keyword evidence="4" id="KW-0547">Nucleotide-binding</keyword>
<dbReference type="InterPro" id="IPR000157">
    <property type="entry name" value="TIR_dom"/>
</dbReference>
<dbReference type="Pfam" id="PF08477">
    <property type="entry name" value="Roc"/>
    <property type="match status" value="1"/>
</dbReference>
<comment type="caution">
    <text evidence="11">The sequence shown here is derived from an EMBL/GenBank/DDBJ whole genome shotgun (WGS) entry which is preliminary data.</text>
</comment>
<dbReference type="InterPro" id="IPR027417">
    <property type="entry name" value="P-loop_NTPase"/>
</dbReference>
<dbReference type="InterPro" id="IPR035897">
    <property type="entry name" value="Toll_tir_struct_dom_sf"/>
</dbReference>
<reference evidence="11" key="1">
    <citation type="submission" date="2021-04" db="EMBL/GenBank/DDBJ databases">
        <authorList>
            <consortium name="Molecular Ecology Group"/>
        </authorList>
    </citation>
    <scope>NUCLEOTIDE SEQUENCE</scope>
</reference>
<evidence type="ECO:0000256" key="6">
    <source>
        <dbReference type="ARBA" id="ARBA00022840"/>
    </source>
</evidence>
<feature type="non-terminal residue" evidence="11">
    <location>
        <position position="804"/>
    </location>
</feature>
<evidence type="ECO:0000256" key="8">
    <source>
        <dbReference type="ARBA" id="ARBA00047899"/>
    </source>
</evidence>
<dbReference type="Gene3D" id="1.10.10.10">
    <property type="entry name" value="Winged helix-like DNA-binding domain superfamily/Winged helix DNA-binding domain"/>
    <property type="match status" value="1"/>
</dbReference>
<dbReference type="InterPro" id="IPR020859">
    <property type="entry name" value="ROC"/>
</dbReference>
<evidence type="ECO:0000256" key="2">
    <source>
        <dbReference type="ARBA" id="ARBA00022679"/>
    </source>
</evidence>
<dbReference type="InterPro" id="IPR032171">
    <property type="entry name" value="COR-A"/>
</dbReference>
<evidence type="ECO:0000256" key="9">
    <source>
        <dbReference type="ARBA" id="ARBA00048679"/>
    </source>
</evidence>
<dbReference type="PANTHER" id="PTHR47508:SF1">
    <property type="entry name" value="NON-SPECIFIC SERINE_THREONINE PROTEIN KINASE"/>
    <property type="match status" value="1"/>
</dbReference>
<dbReference type="SUPFAM" id="SSF52540">
    <property type="entry name" value="P-loop containing nucleoside triphosphate hydrolases"/>
    <property type="match status" value="1"/>
</dbReference>
<dbReference type="Pfam" id="PF25497">
    <property type="entry name" value="COR-B"/>
    <property type="match status" value="1"/>
</dbReference>
<keyword evidence="12" id="KW-1185">Reference proteome</keyword>
<dbReference type="Pfam" id="PF13676">
    <property type="entry name" value="TIR_2"/>
    <property type="match status" value="1"/>
</dbReference>
<name>A0A8S3ZEQ5_9EUPU</name>
<evidence type="ECO:0000313" key="11">
    <source>
        <dbReference type="EMBL" id="CAG5127749.1"/>
    </source>
</evidence>
<dbReference type="GO" id="GO:0007165">
    <property type="term" value="P:signal transduction"/>
    <property type="evidence" value="ECO:0007669"/>
    <property type="project" value="InterPro"/>
</dbReference>
<dbReference type="Gene3D" id="3.30.310.200">
    <property type="match status" value="1"/>
</dbReference>
<evidence type="ECO:0000256" key="4">
    <source>
        <dbReference type="ARBA" id="ARBA00022741"/>
    </source>
</evidence>
<accession>A0A8S3ZEQ5</accession>
<gene>
    <name evidence="11" type="ORF">CUNI_LOCUS13307</name>
</gene>
<dbReference type="GO" id="GO:0005524">
    <property type="term" value="F:ATP binding"/>
    <property type="evidence" value="ECO:0007669"/>
    <property type="project" value="UniProtKB-KW"/>
</dbReference>
<dbReference type="InterPro" id="IPR036388">
    <property type="entry name" value="WH-like_DNA-bd_sf"/>
</dbReference>
<dbReference type="EMBL" id="CAJHNH020002779">
    <property type="protein sequence ID" value="CAG5127749.1"/>
    <property type="molecule type" value="Genomic_DNA"/>
</dbReference>
<dbReference type="Gene3D" id="3.40.50.10140">
    <property type="entry name" value="Toll/interleukin-1 receptor homology (TIR) domain"/>
    <property type="match status" value="1"/>
</dbReference>
<evidence type="ECO:0000256" key="7">
    <source>
        <dbReference type="ARBA" id="ARBA00023134"/>
    </source>
</evidence>
<keyword evidence="6" id="KW-0067">ATP-binding</keyword>
<dbReference type="InterPro" id="IPR032675">
    <property type="entry name" value="LRR_dom_sf"/>
</dbReference>
<dbReference type="InterPro" id="IPR057263">
    <property type="entry name" value="COR-B"/>
</dbReference>
<dbReference type="Proteomes" id="UP000678393">
    <property type="component" value="Unassembled WGS sequence"/>
</dbReference>
<dbReference type="Gene3D" id="3.40.50.300">
    <property type="entry name" value="P-loop containing nucleotide triphosphate hydrolases"/>
    <property type="match status" value="1"/>
</dbReference>
<dbReference type="AlphaFoldDB" id="A0A8S3ZEQ5"/>
<evidence type="ECO:0000313" key="12">
    <source>
        <dbReference type="Proteomes" id="UP000678393"/>
    </source>
</evidence>
<proteinExistence type="predicted"/>
<dbReference type="Gene3D" id="3.30.70.1390">
    <property type="entry name" value="ROC domain from the Parkinson's disease-associated leucine-rich repeat kinase 2"/>
    <property type="match status" value="1"/>
</dbReference>
<protein>
    <recommendedName>
        <fullName evidence="1">non-specific serine/threonine protein kinase</fullName>
        <ecNumber evidence="1">2.7.11.1</ecNumber>
    </recommendedName>
</protein>
<dbReference type="SUPFAM" id="SSF52058">
    <property type="entry name" value="L domain-like"/>
    <property type="match status" value="1"/>
</dbReference>
<comment type="catalytic activity">
    <reaction evidence="8">
        <text>L-threonyl-[protein] + ATP = O-phospho-L-threonyl-[protein] + ADP + H(+)</text>
        <dbReference type="Rhea" id="RHEA:46608"/>
        <dbReference type="Rhea" id="RHEA-COMP:11060"/>
        <dbReference type="Rhea" id="RHEA-COMP:11605"/>
        <dbReference type="ChEBI" id="CHEBI:15378"/>
        <dbReference type="ChEBI" id="CHEBI:30013"/>
        <dbReference type="ChEBI" id="CHEBI:30616"/>
        <dbReference type="ChEBI" id="CHEBI:61977"/>
        <dbReference type="ChEBI" id="CHEBI:456216"/>
        <dbReference type="EC" id="2.7.11.1"/>
    </reaction>
</comment>
<sequence>DNIPEVILKITTLERLALPNHAFRSVPDSVKNLTHLEYLNVGYNPCLETVSAQLATLPIKELHLKDCANLKTPPREVVRRGFLAVFGFLKRLLQGSVSCKRTKLMMVGLGGAGKTSLAKALTCEGHQYYQDYGEMITDEGGENPGDSSDYLHFSVWDFAGQTVYYNTHQFFLSNRAVYLLLWNIRLGFEHAGLDFWLSSIACHAPKAPIFVVGSHCDKVQKGKLPREELKRRFPQIVGFHFISSYTGEGIMELKEEIIQTALSQKYMGEMIPEAWLGLEMKLDKTEEKALLPWSEIEELAGAAGIFDNTELIQAVQFLHDLGSVQFFNTNFLRSYVVITPQWIIDVMACIVTVNEGPTKDGRLLYSDMTVVWEKYPEELHPWLLRLTEEFDLTFPLSSEEANIVPCLLPNTEPKFEYPLADKESSERESRLLYRFEYLPAGLFNRAQVRLHEFSDSSVMWKKGVLLRKNNHRALLLQINNTEVMVTARGYKPENILLLVHEVFECLIADSYSGVSYDYSIPCVECLAEFVLDPCMFSASKIKRASDMKVPFLQCDKYFHIISIPEIQAIMPPDNTTDYDEHLANSVRELQHLETEMGVNKVVDPTKVLDDLRSAGCISEEFVSDAHCRSLITYIKNTLHKTIIVLALGTTMNWQKTDINLILGDEVFVKMTELSRYESKLSELLDTIKTRSQKKKVFYPECFISYSWANSKTGAIGWGDPRKIKEFLQSKGVNCWLDVEQMGQEGFFEDIADGLRKAKVMIACVSDEYAISRNCRMEFRFAVSSLKIPTILAVVGTGYIWERSE</sequence>
<evidence type="ECO:0000259" key="10">
    <source>
        <dbReference type="PROSITE" id="PS51424"/>
    </source>
</evidence>
<dbReference type="Pfam" id="PF16095">
    <property type="entry name" value="COR-A"/>
    <property type="match status" value="1"/>
</dbReference>